<dbReference type="AlphaFoldDB" id="A0A929RX62"/>
<dbReference type="Gene3D" id="3.40.50.720">
    <property type="entry name" value="NAD(P)-binding Rossmann-like Domain"/>
    <property type="match status" value="1"/>
</dbReference>
<dbReference type="SUPFAM" id="SSF51735">
    <property type="entry name" value="NAD(P)-binding Rossmann-fold domains"/>
    <property type="match status" value="1"/>
</dbReference>
<dbReference type="InterPro" id="IPR036291">
    <property type="entry name" value="NAD(P)-bd_dom_sf"/>
</dbReference>
<dbReference type="InterPro" id="IPR001509">
    <property type="entry name" value="Epimerase_deHydtase"/>
</dbReference>
<dbReference type="Pfam" id="PF01370">
    <property type="entry name" value="Epimerase"/>
    <property type="match status" value="1"/>
</dbReference>
<comment type="similarity">
    <text evidence="1">Belongs to the NAD(P)-dependent epimerase/dehydratase family.</text>
</comment>
<protein>
    <submittedName>
        <fullName evidence="3">NAD-dependent epimerase/dehydratase family protein</fullName>
    </submittedName>
</protein>
<sequence>MPTFSTLRRDADEFVAHTRFAEALRGQTILITGATGLIGATLVRCLCALNQAHALGLRLLLPVRSVDKARRLLPADCGLFFQSTLSELSATCPARSVDYIIHGAAPTASKSFVAQPVETLDAIFNGTRAVLDFARAAEAKSIVYLSSIEVYGRITNDEVPITEADQGYIDPLAPRSSYSLGKRAAECLCRAYASEYGTPIKIARLTQTFGAGVGRDDGRVFAMFARAALQKQDITLSSTGETCHNYLYTTDAAEALLTLLFKGTNGEAYNVADADNYASIREVGENVLQSFAPAQRLRIQLQPDAPYPPTTRLRLSTEKLLALGWKPRVGREEMFRRVIEAMQEEE</sequence>
<dbReference type="PANTHER" id="PTHR43000">
    <property type="entry name" value="DTDP-D-GLUCOSE 4,6-DEHYDRATASE-RELATED"/>
    <property type="match status" value="1"/>
</dbReference>
<accession>A0A929RX62</accession>
<evidence type="ECO:0000313" key="3">
    <source>
        <dbReference type="EMBL" id="MBF0970341.1"/>
    </source>
</evidence>
<feature type="domain" description="NAD-dependent epimerase/dehydratase" evidence="2">
    <location>
        <begin position="29"/>
        <end position="272"/>
    </location>
</feature>
<organism evidence="3 4">
    <name type="scientific">Alloprevotella tannerae</name>
    <dbReference type="NCBI Taxonomy" id="76122"/>
    <lineage>
        <taxon>Bacteria</taxon>
        <taxon>Pseudomonadati</taxon>
        <taxon>Bacteroidota</taxon>
        <taxon>Bacteroidia</taxon>
        <taxon>Bacteroidales</taxon>
        <taxon>Prevotellaceae</taxon>
        <taxon>Alloprevotella</taxon>
    </lineage>
</organism>
<comment type="caution">
    <text evidence="3">The sequence shown here is derived from an EMBL/GenBank/DDBJ whole genome shotgun (WGS) entry which is preliminary data.</text>
</comment>
<dbReference type="Proteomes" id="UP000704068">
    <property type="component" value="Unassembled WGS sequence"/>
</dbReference>
<evidence type="ECO:0000313" key="4">
    <source>
        <dbReference type="Proteomes" id="UP000704068"/>
    </source>
</evidence>
<dbReference type="RefSeq" id="WP_303763688.1">
    <property type="nucleotide sequence ID" value="NZ_JABZGR010000011.1"/>
</dbReference>
<dbReference type="EMBL" id="JABZGR010000011">
    <property type="protein sequence ID" value="MBF0970341.1"/>
    <property type="molecule type" value="Genomic_DNA"/>
</dbReference>
<reference evidence="3" key="1">
    <citation type="submission" date="2020-04" db="EMBL/GenBank/DDBJ databases">
        <title>Deep metagenomics examines the oral microbiome during advanced dental caries in children, revealing novel taxa and co-occurrences with host molecules.</title>
        <authorList>
            <person name="Baker J.L."/>
            <person name="Morton J.T."/>
            <person name="Dinis M."/>
            <person name="Alvarez R."/>
            <person name="Tran N.C."/>
            <person name="Knight R."/>
            <person name="Edlund A."/>
        </authorList>
    </citation>
    <scope>NUCLEOTIDE SEQUENCE</scope>
    <source>
        <strain evidence="3">JCVI_34_bin.1</strain>
    </source>
</reference>
<name>A0A929RX62_9BACT</name>
<evidence type="ECO:0000259" key="2">
    <source>
        <dbReference type="Pfam" id="PF01370"/>
    </source>
</evidence>
<proteinExistence type="inferred from homology"/>
<evidence type="ECO:0000256" key="1">
    <source>
        <dbReference type="ARBA" id="ARBA00007637"/>
    </source>
</evidence>
<gene>
    <name evidence="3" type="ORF">HXK21_04800</name>
</gene>